<evidence type="ECO:0000313" key="5">
    <source>
        <dbReference type="EMBL" id="KKL19340.1"/>
    </source>
</evidence>
<dbReference type="GO" id="GO:0045892">
    <property type="term" value="P:negative regulation of DNA-templated transcription"/>
    <property type="evidence" value="ECO:0007669"/>
    <property type="project" value="TreeGrafter"/>
</dbReference>
<dbReference type="FunFam" id="1.10.10.10:FF:000079">
    <property type="entry name" value="GntR family transcriptional regulator"/>
    <property type="match status" value="1"/>
</dbReference>
<dbReference type="InterPro" id="IPR000524">
    <property type="entry name" value="Tscrpt_reg_HTH_GntR"/>
</dbReference>
<dbReference type="PANTHER" id="PTHR44846">
    <property type="entry name" value="MANNOSYL-D-GLYCERATE TRANSPORT/METABOLISM SYSTEM REPRESSOR MNGR-RELATED"/>
    <property type="match status" value="1"/>
</dbReference>
<accession>A0A0F9BCC5</accession>
<keyword evidence="1" id="KW-0805">Transcription regulation</keyword>
<dbReference type="InterPro" id="IPR036390">
    <property type="entry name" value="WH_DNA-bd_sf"/>
</dbReference>
<dbReference type="Gene3D" id="3.40.1410.10">
    <property type="entry name" value="Chorismate lyase-like"/>
    <property type="match status" value="1"/>
</dbReference>
<dbReference type="Pfam" id="PF00392">
    <property type="entry name" value="GntR"/>
    <property type="match status" value="1"/>
</dbReference>
<sequence length="246" mass="28474">MDRVYPISKLPLYQQLYEILHEKLLNQELKSGDMLPPESELIQTYGVSRITVRTVLEMLVKEGLIYRQRGRGTFVAHPKLEHGLSRIVNFSEDMLQRGFKPSSKVLFSRLVQANPYIAEKLGVEIGEELTRLDRLRLADNEPMCCEKSHFIHRFCPGILNHDFEITSLRMIKERDYGIRWLRATQQIRAISAPQDIAEHLLVESGAPLLYIERVSYSQQDVPIEFLQAYYRSDRYTLHAELQGGAG</sequence>
<dbReference type="Pfam" id="PF07702">
    <property type="entry name" value="UTRA"/>
    <property type="match status" value="1"/>
</dbReference>
<gene>
    <name evidence="5" type="ORF">LCGC14_2466440</name>
</gene>
<keyword evidence="3" id="KW-0804">Transcription</keyword>
<keyword evidence="2" id="KW-0238">DNA-binding</keyword>
<evidence type="ECO:0000256" key="2">
    <source>
        <dbReference type="ARBA" id="ARBA00023125"/>
    </source>
</evidence>
<dbReference type="InterPro" id="IPR050679">
    <property type="entry name" value="Bact_HTH_transcr_reg"/>
</dbReference>
<protein>
    <recommendedName>
        <fullName evidence="4">HTH gntR-type domain-containing protein</fullName>
    </recommendedName>
</protein>
<reference evidence="5" key="1">
    <citation type="journal article" date="2015" name="Nature">
        <title>Complex archaea that bridge the gap between prokaryotes and eukaryotes.</title>
        <authorList>
            <person name="Spang A."/>
            <person name="Saw J.H."/>
            <person name="Jorgensen S.L."/>
            <person name="Zaremba-Niedzwiedzka K."/>
            <person name="Martijn J."/>
            <person name="Lind A.E."/>
            <person name="van Eijk R."/>
            <person name="Schleper C."/>
            <person name="Guy L."/>
            <person name="Ettema T.J."/>
        </authorList>
    </citation>
    <scope>NUCLEOTIDE SEQUENCE</scope>
</reference>
<dbReference type="SUPFAM" id="SSF46785">
    <property type="entry name" value="Winged helix' DNA-binding domain"/>
    <property type="match status" value="1"/>
</dbReference>
<dbReference type="CDD" id="cd07377">
    <property type="entry name" value="WHTH_GntR"/>
    <property type="match status" value="1"/>
</dbReference>
<dbReference type="InterPro" id="IPR011663">
    <property type="entry name" value="UTRA"/>
</dbReference>
<dbReference type="AlphaFoldDB" id="A0A0F9BCC5"/>
<dbReference type="SMART" id="SM00345">
    <property type="entry name" value="HTH_GNTR"/>
    <property type="match status" value="1"/>
</dbReference>
<dbReference type="SMART" id="SM00866">
    <property type="entry name" value="UTRA"/>
    <property type="match status" value="1"/>
</dbReference>
<dbReference type="EMBL" id="LAZR01038521">
    <property type="protein sequence ID" value="KKL19340.1"/>
    <property type="molecule type" value="Genomic_DNA"/>
</dbReference>
<feature type="domain" description="HTH gntR-type" evidence="4">
    <location>
        <begin position="10"/>
        <end position="78"/>
    </location>
</feature>
<name>A0A0F9BCC5_9ZZZZ</name>
<evidence type="ECO:0000256" key="3">
    <source>
        <dbReference type="ARBA" id="ARBA00023163"/>
    </source>
</evidence>
<dbReference type="InterPro" id="IPR036388">
    <property type="entry name" value="WH-like_DNA-bd_sf"/>
</dbReference>
<dbReference type="GO" id="GO:0003677">
    <property type="term" value="F:DNA binding"/>
    <property type="evidence" value="ECO:0007669"/>
    <property type="project" value="UniProtKB-KW"/>
</dbReference>
<comment type="caution">
    <text evidence="5">The sequence shown here is derived from an EMBL/GenBank/DDBJ whole genome shotgun (WGS) entry which is preliminary data.</text>
</comment>
<evidence type="ECO:0000259" key="4">
    <source>
        <dbReference type="PROSITE" id="PS50949"/>
    </source>
</evidence>
<evidence type="ECO:0000256" key="1">
    <source>
        <dbReference type="ARBA" id="ARBA00023015"/>
    </source>
</evidence>
<dbReference type="Gene3D" id="1.10.10.10">
    <property type="entry name" value="Winged helix-like DNA-binding domain superfamily/Winged helix DNA-binding domain"/>
    <property type="match status" value="1"/>
</dbReference>
<dbReference type="PANTHER" id="PTHR44846:SF1">
    <property type="entry name" value="MANNOSYL-D-GLYCERATE TRANSPORT_METABOLISM SYSTEM REPRESSOR MNGR-RELATED"/>
    <property type="match status" value="1"/>
</dbReference>
<dbReference type="PRINTS" id="PR00035">
    <property type="entry name" value="HTHGNTR"/>
</dbReference>
<organism evidence="5">
    <name type="scientific">marine sediment metagenome</name>
    <dbReference type="NCBI Taxonomy" id="412755"/>
    <lineage>
        <taxon>unclassified sequences</taxon>
        <taxon>metagenomes</taxon>
        <taxon>ecological metagenomes</taxon>
    </lineage>
</organism>
<dbReference type="InterPro" id="IPR028978">
    <property type="entry name" value="Chorismate_lyase_/UTRA_dom_sf"/>
</dbReference>
<dbReference type="SUPFAM" id="SSF64288">
    <property type="entry name" value="Chorismate lyase-like"/>
    <property type="match status" value="1"/>
</dbReference>
<dbReference type="GO" id="GO:0003700">
    <property type="term" value="F:DNA-binding transcription factor activity"/>
    <property type="evidence" value="ECO:0007669"/>
    <property type="project" value="InterPro"/>
</dbReference>
<dbReference type="PROSITE" id="PS50949">
    <property type="entry name" value="HTH_GNTR"/>
    <property type="match status" value="1"/>
</dbReference>
<proteinExistence type="predicted"/>